<protein>
    <recommendedName>
        <fullName evidence="1">Globin domain-containing protein</fullName>
    </recommendedName>
</protein>
<dbReference type="InterPro" id="IPR009050">
    <property type="entry name" value="Globin-like_sf"/>
</dbReference>
<proteinExistence type="predicted"/>
<evidence type="ECO:0000313" key="3">
    <source>
        <dbReference type="Proteomes" id="UP000193560"/>
    </source>
</evidence>
<dbReference type="STRING" id="90262.A0A1X2IBK1"/>
<feature type="domain" description="Globin" evidence="1">
    <location>
        <begin position="1"/>
        <end position="104"/>
    </location>
</feature>
<gene>
    <name evidence="2" type="ORF">BCR42DRAFT_418389</name>
</gene>
<dbReference type="Pfam" id="PF00042">
    <property type="entry name" value="Globin"/>
    <property type="match status" value="1"/>
</dbReference>
<dbReference type="Proteomes" id="UP000193560">
    <property type="component" value="Unassembled WGS sequence"/>
</dbReference>
<reference evidence="2 3" key="1">
    <citation type="submission" date="2016-07" db="EMBL/GenBank/DDBJ databases">
        <title>Pervasive Adenine N6-methylation of Active Genes in Fungi.</title>
        <authorList>
            <consortium name="DOE Joint Genome Institute"/>
            <person name="Mondo S.J."/>
            <person name="Dannebaum R.O."/>
            <person name="Kuo R.C."/>
            <person name="Labutti K."/>
            <person name="Haridas S."/>
            <person name="Kuo A."/>
            <person name="Salamov A."/>
            <person name="Ahrendt S.R."/>
            <person name="Lipzen A."/>
            <person name="Sullivan W."/>
            <person name="Andreopoulos W.B."/>
            <person name="Clum A."/>
            <person name="Lindquist E."/>
            <person name="Daum C."/>
            <person name="Ramamoorthy G.K."/>
            <person name="Gryganskyi A."/>
            <person name="Culley D."/>
            <person name="Magnuson J.K."/>
            <person name="James T.Y."/>
            <person name="O'Malley M.A."/>
            <person name="Stajich J.E."/>
            <person name="Spatafora J.W."/>
            <person name="Visel A."/>
            <person name="Grigoriev I.V."/>
        </authorList>
    </citation>
    <scope>NUCLEOTIDE SEQUENCE [LARGE SCALE GENOMIC DNA]</scope>
    <source>
        <strain evidence="2 3">NRRL 1336</strain>
    </source>
</reference>
<dbReference type="CDD" id="cd01040">
    <property type="entry name" value="Mb-like"/>
    <property type="match status" value="1"/>
</dbReference>
<dbReference type="GO" id="GO:0020037">
    <property type="term" value="F:heme binding"/>
    <property type="evidence" value="ECO:0007669"/>
    <property type="project" value="InterPro"/>
</dbReference>
<dbReference type="EMBL" id="MCGE01000016">
    <property type="protein sequence ID" value="ORZ13477.1"/>
    <property type="molecule type" value="Genomic_DNA"/>
</dbReference>
<dbReference type="InterPro" id="IPR012292">
    <property type="entry name" value="Globin/Proto"/>
</dbReference>
<evidence type="ECO:0000313" key="2">
    <source>
        <dbReference type="EMBL" id="ORZ13477.1"/>
    </source>
</evidence>
<organism evidence="2 3">
    <name type="scientific">Absidia repens</name>
    <dbReference type="NCBI Taxonomy" id="90262"/>
    <lineage>
        <taxon>Eukaryota</taxon>
        <taxon>Fungi</taxon>
        <taxon>Fungi incertae sedis</taxon>
        <taxon>Mucoromycota</taxon>
        <taxon>Mucoromycotina</taxon>
        <taxon>Mucoromycetes</taxon>
        <taxon>Mucorales</taxon>
        <taxon>Cunninghamellaceae</taxon>
        <taxon>Absidia</taxon>
    </lineage>
</organism>
<dbReference type="PROSITE" id="PS01033">
    <property type="entry name" value="GLOBIN"/>
    <property type="match status" value="1"/>
</dbReference>
<dbReference type="OrthoDB" id="436496at2759"/>
<dbReference type="AlphaFoldDB" id="A0A1X2IBK1"/>
<comment type="caution">
    <text evidence="2">The sequence shown here is derived from an EMBL/GenBank/DDBJ whole genome shotgun (WGS) entry which is preliminary data.</text>
</comment>
<dbReference type="InterPro" id="IPR044399">
    <property type="entry name" value="Mb-like_M"/>
</dbReference>
<accession>A0A1X2IBK1</accession>
<keyword evidence="3" id="KW-1185">Reference proteome</keyword>
<dbReference type="GO" id="GO:0019825">
    <property type="term" value="F:oxygen binding"/>
    <property type="evidence" value="ECO:0007669"/>
    <property type="project" value="InterPro"/>
</dbReference>
<dbReference type="InterPro" id="IPR000971">
    <property type="entry name" value="Globin"/>
</dbReference>
<dbReference type="Gene3D" id="1.10.490.10">
    <property type="entry name" value="Globins"/>
    <property type="match status" value="1"/>
</dbReference>
<dbReference type="SUPFAM" id="SSF46458">
    <property type="entry name" value="Globin-like"/>
    <property type="match status" value="1"/>
</dbReference>
<evidence type="ECO:0000259" key="1">
    <source>
        <dbReference type="PROSITE" id="PS01033"/>
    </source>
</evidence>
<name>A0A1X2IBK1_9FUNG</name>
<sequence>MQQEHQEEQERQRTFIQQDLHNQMQRKIMARYQEENQWFAYKLREVGIQHVEEYDLGPENLDVFGPALITALKSRLREEFTPLVEQAWQKVLTFTFHHMRIGMDAHVAYHRRARRLSSGSYCSIEAGETNGACTIQ</sequence>